<accession>A0A9P0NCC9</accession>
<feature type="transmembrane region" description="Helical" evidence="1">
    <location>
        <begin position="12"/>
        <end position="34"/>
    </location>
</feature>
<dbReference type="EMBL" id="LR824562">
    <property type="protein sequence ID" value="CAH1647759.1"/>
    <property type="molecule type" value="Genomic_DNA"/>
</dbReference>
<dbReference type="SUPFAM" id="SSF161070">
    <property type="entry name" value="SNF-like"/>
    <property type="match status" value="1"/>
</dbReference>
<keyword evidence="1" id="KW-0472">Membrane</keyword>
<name>A0A9P0NCC9_SPOLI</name>
<organism evidence="2 3">
    <name type="scientific">Spodoptera littoralis</name>
    <name type="common">Egyptian cotton leafworm</name>
    <dbReference type="NCBI Taxonomy" id="7109"/>
    <lineage>
        <taxon>Eukaryota</taxon>
        <taxon>Metazoa</taxon>
        <taxon>Ecdysozoa</taxon>
        <taxon>Arthropoda</taxon>
        <taxon>Hexapoda</taxon>
        <taxon>Insecta</taxon>
        <taxon>Pterygota</taxon>
        <taxon>Neoptera</taxon>
        <taxon>Endopterygota</taxon>
        <taxon>Lepidoptera</taxon>
        <taxon>Glossata</taxon>
        <taxon>Ditrysia</taxon>
        <taxon>Noctuoidea</taxon>
        <taxon>Noctuidae</taxon>
        <taxon>Amphipyrinae</taxon>
        <taxon>Spodoptera</taxon>
    </lineage>
</organism>
<gene>
    <name evidence="2" type="ORF">SPLIT_LOCUS13105</name>
</gene>
<dbReference type="AlphaFoldDB" id="A0A9P0NCC9"/>
<proteinExistence type="predicted"/>
<evidence type="ECO:0000313" key="3">
    <source>
        <dbReference type="Proteomes" id="UP001153321"/>
    </source>
</evidence>
<evidence type="ECO:0000313" key="2">
    <source>
        <dbReference type="EMBL" id="CAH1647759.1"/>
    </source>
</evidence>
<sequence>MSIYFLVDAKRIMNIVGIFLVMCENFVFVLWYGLERFSEDVHFMQGVQPKSSVKACWLVSGFVLIYVLGTQLYKAYIEKNETMGNTIAWYFLLINIVLTILVTIVKLVYAMYKKNLYDQLSLDSEWGPKSEILRRSRAMFSAQAMTKEYMYRQYHLQAGILKRQQRSNIRNKQPGVRFDVEKKSIDFRI</sequence>
<keyword evidence="1" id="KW-0812">Transmembrane</keyword>
<dbReference type="Proteomes" id="UP001153321">
    <property type="component" value="Chromosome Z"/>
</dbReference>
<keyword evidence="1" id="KW-1133">Transmembrane helix</keyword>
<feature type="transmembrane region" description="Helical" evidence="1">
    <location>
        <begin position="55"/>
        <end position="75"/>
    </location>
</feature>
<evidence type="ECO:0000256" key="1">
    <source>
        <dbReference type="SAM" id="Phobius"/>
    </source>
</evidence>
<protein>
    <submittedName>
        <fullName evidence="2">Uncharacterized protein</fullName>
    </submittedName>
</protein>
<dbReference type="InterPro" id="IPR037272">
    <property type="entry name" value="SNS_sf"/>
</dbReference>
<keyword evidence="3" id="KW-1185">Reference proteome</keyword>
<reference evidence="2" key="1">
    <citation type="submission" date="2022-02" db="EMBL/GenBank/DDBJ databases">
        <authorList>
            <person name="King R."/>
        </authorList>
    </citation>
    <scope>NUCLEOTIDE SEQUENCE</scope>
</reference>
<feature type="transmembrane region" description="Helical" evidence="1">
    <location>
        <begin position="87"/>
        <end position="109"/>
    </location>
</feature>